<protein>
    <recommendedName>
        <fullName evidence="4">DGQHR domain-containing protein</fullName>
    </recommendedName>
</protein>
<dbReference type="Proteomes" id="UP000604737">
    <property type="component" value="Unassembled WGS sequence"/>
</dbReference>
<sequence>MAARTGVRSARKRMSPEDRANAKKKRDETRFRNSAKEIFAKSGFVSISSEGREFKFSTPNGDRTGELDGIFVYENVLILLEDTCAATPGPHLNKKLMFFELALKNPARFVSCLRDVFPEFERYFSARAYQEEDFVLRFVYFSMYSVDSEYVEAAARAEVRVVERALTNYFSALVKNIAASAKYEIFKFLDIPYSEIGEEKLRGGNSDYPSRYNGFLLPEANSSYPEGYKIVSFYADPASLLKKSFVLRKNGWLAPNLSYQRILDVSKIRLMRRYLTEDKRVFLGNIIATLPSSTKIGKLSTADQLSLDDQRTVKAVKITLPDEYNVIGLVDGQHRVYSYHEGNDAFEKEINRLRTKQNLLVTGIIYPEYVSDEERTLFEAKLFLEINSRQTKVKSALTQEIELIVNPFSTTAIAKAVLVRLAKKGALKDRLEEHVFDDVKKLKVSSIIGYGLKPLVKKEGGDSLFDLWGEDRKKVDIFTERNREHLEEFVDFCASEINDLLISVKVSCSDAWYIGHDKKLLTPTSINGFLKCLRLIIEKRNVRGIEEYKKRLANIGDFDFSTYKSSHWNQLGTDLYANYFAS</sequence>
<feature type="compositionally biased region" description="Basic and acidic residues" evidence="1">
    <location>
        <begin position="14"/>
        <end position="31"/>
    </location>
</feature>
<comment type="caution">
    <text evidence="2">The sequence shown here is derived from an EMBL/GenBank/DDBJ whole genome shotgun (WGS) entry which is preliminary data.</text>
</comment>
<dbReference type="RefSeq" id="WP_229797465.1">
    <property type="nucleotide sequence ID" value="NZ_BMYO01000003.1"/>
</dbReference>
<evidence type="ECO:0000256" key="1">
    <source>
        <dbReference type="SAM" id="MobiDB-lite"/>
    </source>
</evidence>
<reference evidence="3" key="1">
    <citation type="journal article" date="2019" name="Int. J. Syst. Evol. Microbiol.">
        <title>The Global Catalogue of Microorganisms (GCM) 10K type strain sequencing project: providing services to taxonomists for standard genome sequencing and annotation.</title>
        <authorList>
            <consortium name="The Broad Institute Genomics Platform"/>
            <consortium name="The Broad Institute Genome Sequencing Center for Infectious Disease"/>
            <person name="Wu L."/>
            <person name="Ma J."/>
        </authorList>
    </citation>
    <scope>NUCLEOTIDE SEQUENCE [LARGE SCALE GENOMIC DNA]</scope>
    <source>
        <strain evidence="3">KCTC 23701</strain>
    </source>
</reference>
<evidence type="ECO:0000313" key="3">
    <source>
        <dbReference type="Proteomes" id="UP000604737"/>
    </source>
</evidence>
<dbReference type="InterPro" id="IPR017601">
    <property type="entry name" value="DGQHR-contain_dom"/>
</dbReference>
<dbReference type="NCBIfam" id="TIGR03187">
    <property type="entry name" value="DGQHR"/>
    <property type="match status" value="1"/>
</dbReference>
<gene>
    <name evidence="2" type="ORF">GCM10007350_13110</name>
</gene>
<keyword evidence="3" id="KW-1185">Reference proteome</keyword>
<evidence type="ECO:0000313" key="2">
    <source>
        <dbReference type="EMBL" id="GHD60294.1"/>
    </source>
</evidence>
<accession>A0ABQ3H0H9</accession>
<name>A0ABQ3H0H9_9NEIS</name>
<proteinExistence type="predicted"/>
<feature type="region of interest" description="Disordered" evidence="1">
    <location>
        <begin position="1"/>
        <end position="31"/>
    </location>
</feature>
<evidence type="ECO:0008006" key="4">
    <source>
        <dbReference type="Google" id="ProtNLM"/>
    </source>
</evidence>
<dbReference type="EMBL" id="BMYO01000003">
    <property type="protein sequence ID" value="GHD60294.1"/>
    <property type="molecule type" value="Genomic_DNA"/>
</dbReference>
<organism evidence="2 3">
    <name type="scientific">Jeongeupia chitinilytica</name>
    <dbReference type="NCBI Taxonomy" id="1041641"/>
    <lineage>
        <taxon>Bacteria</taxon>
        <taxon>Pseudomonadati</taxon>
        <taxon>Pseudomonadota</taxon>
        <taxon>Betaproteobacteria</taxon>
        <taxon>Neisseriales</taxon>
        <taxon>Chitinibacteraceae</taxon>
        <taxon>Jeongeupia</taxon>
    </lineage>
</organism>